<dbReference type="InterPro" id="IPR029149">
    <property type="entry name" value="Creatin/AminoP/Spt16_N"/>
</dbReference>
<reference evidence="3" key="1">
    <citation type="submission" date="2020-09" db="EMBL/GenBank/DDBJ databases">
        <title>Rhizobia associated with sainfoin plants.</title>
        <authorList>
            <person name="Asharfi S."/>
            <person name="Kuzmanovic N."/>
            <person name="Bunk B."/>
            <person name="Sproeer C."/>
            <person name="Becker M."/>
            <person name="Thuenen T."/>
        </authorList>
    </citation>
    <scope>NUCLEOTIDE SEQUENCE</scope>
    <source>
        <strain evidence="3">OM4</strain>
    </source>
</reference>
<gene>
    <name evidence="3" type="ORF">IHQ72_34615</name>
</gene>
<dbReference type="CDD" id="cd01066">
    <property type="entry name" value="APP_MetAP"/>
    <property type="match status" value="1"/>
</dbReference>
<dbReference type="Pfam" id="PF01321">
    <property type="entry name" value="Creatinase_N"/>
    <property type="match status" value="1"/>
</dbReference>
<organism evidence="3 4">
    <name type="scientific">Mesorhizobium onobrychidis</name>
    <dbReference type="NCBI Taxonomy" id="2775404"/>
    <lineage>
        <taxon>Bacteria</taxon>
        <taxon>Pseudomonadati</taxon>
        <taxon>Pseudomonadota</taxon>
        <taxon>Alphaproteobacteria</taxon>
        <taxon>Hyphomicrobiales</taxon>
        <taxon>Phyllobacteriaceae</taxon>
        <taxon>Mesorhizobium</taxon>
    </lineage>
</organism>
<proteinExistence type="predicted"/>
<dbReference type="InterPro" id="IPR001714">
    <property type="entry name" value="Pept_M24_MAP"/>
</dbReference>
<keyword evidence="3" id="KW-0031">Aminopeptidase</keyword>
<dbReference type="InterPro" id="IPR036005">
    <property type="entry name" value="Creatinase/aminopeptidase-like"/>
</dbReference>
<dbReference type="EMBL" id="CP062229">
    <property type="protein sequence ID" value="UVC15504.1"/>
    <property type="molecule type" value="Genomic_DNA"/>
</dbReference>
<dbReference type="Gene3D" id="3.40.350.10">
    <property type="entry name" value="Creatinase/prolidase N-terminal domain"/>
    <property type="match status" value="1"/>
</dbReference>
<evidence type="ECO:0000313" key="3">
    <source>
        <dbReference type="EMBL" id="UVC15504.1"/>
    </source>
</evidence>
<dbReference type="Proteomes" id="UP001058098">
    <property type="component" value="Chromosome"/>
</dbReference>
<dbReference type="PANTHER" id="PTHR46112:SF2">
    <property type="entry name" value="XAA-PRO AMINOPEPTIDASE P-RELATED"/>
    <property type="match status" value="1"/>
</dbReference>
<accession>A0ABY5QXW3</accession>
<sequence>MVFLRPLNRKRAQILMEQDGLDGIILIQPESIIYGTGARPGSAAGWRRAGAAFVIVPADSREPITAIIGDFYAEEFRAASGIDDIVTFPVWVDLIDISEIPDGYLIERLSTARPPEQVRLRPATFDRKQTFALLAGALAGRGLSTARLGTENAFLPVEDQALFNEACPNVRWSDASTLVGRLRMIKSTGEINRLKLAAQSAEAGTAAAIAHIRPGRTADELFSIFRTASAQRAAELGYHGPVLPNGAITIGPGATGKGRPAQRGDVIRLDLGCVVDGYTSDCARTAVLGRPSADQQAIYGALRIAFESGLERLRPGVPLREVYTTAMKTMHVQGFDMYCRGHFGHGVGASIFVEEWPFISADETTEIEPGMVLAYELPWYIRGLGAFMLEDQFIIGADSSEPCWSLSRELAICDC</sequence>
<keyword evidence="3" id="KW-0645">Protease</keyword>
<dbReference type="PANTHER" id="PTHR46112">
    <property type="entry name" value="AMINOPEPTIDASE"/>
    <property type="match status" value="1"/>
</dbReference>
<dbReference type="InterPro" id="IPR000994">
    <property type="entry name" value="Pept_M24"/>
</dbReference>
<protein>
    <submittedName>
        <fullName evidence="3">Aminopeptidase P family protein</fullName>
    </submittedName>
</protein>
<dbReference type="GO" id="GO:0004177">
    <property type="term" value="F:aminopeptidase activity"/>
    <property type="evidence" value="ECO:0007669"/>
    <property type="project" value="UniProtKB-KW"/>
</dbReference>
<dbReference type="SUPFAM" id="SSF55920">
    <property type="entry name" value="Creatinase/aminopeptidase"/>
    <property type="match status" value="1"/>
</dbReference>
<evidence type="ECO:0000259" key="1">
    <source>
        <dbReference type="Pfam" id="PF00557"/>
    </source>
</evidence>
<name>A0ABY5QXW3_9HYPH</name>
<feature type="domain" description="Peptidase M24" evidence="1">
    <location>
        <begin position="193"/>
        <end position="395"/>
    </location>
</feature>
<feature type="domain" description="Creatinase N-terminal" evidence="2">
    <location>
        <begin position="9"/>
        <end position="185"/>
    </location>
</feature>
<dbReference type="Pfam" id="PF00557">
    <property type="entry name" value="Peptidase_M24"/>
    <property type="match status" value="1"/>
</dbReference>
<dbReference type="SUPFAM" id="SSF53092">
    <property type="entry name" value="Creatinase/prolidase N-terminal domain"/>
    <property type="match status" value="1"/>
</dbReference>
<evidence type="ECO:0000259" key="2">
    <source>
        <dbReference type="Pfam" id="PF01321"/>
    </source>
</evidence>
<dbReference type="RefSeq" id="WP_258120365.1">
    <property type="nucleotide sequence ID" value="NZ_CP062229.1"/>
</dbReference>
<keyword evidence="4" id="KW-1185">Reference proteome</keyword>
<dbReference type="InterPro" id="IPR050659">
    <property type="entry name" value="Peptidase_M24B"/>
</dbReference>
<keyword evidence="3" id="KW-0378">Hydrolase</keyword>
<evidence type="ECO:0000313" key="4">
    <source>
        <dbReference type="Proteomes" id="UP001058098"/>
    </source>
</evidence>
<dbReference type="PRINTS" id="PR00599">
    <property type="entry name" value="MAPEPTIDASE"/>
</dbReference>
<dbReference type="Gene3D" id="3.90.230.10">
    <property type="entry name" value="Creatinase/methionine aminopeptidase superfamily"/>
    <property type="match status" value="1"/>
</dbReference>
<dbReference type="InterPro" id="IPR000587">
    <property type="entry name" value="Creatinase_N"/>
</dbReference>